<evidence type="ECO:0000256" key="10">
    <source>
        <dbReference type="ARBA" id="ARBA00051722"/>
    </source>
</evidence>
<evidence type="ECO:0000259" key="13">
    <source>
        <dbReference type="SMART" id="SM00226"/>
    </source>
</evidence>
<dbReference type="EC" id="3.1.3.48" evidence="3"/>
<feature type="domain" description="Phosphotyrosine protein phosphatase I" evidence="13">
    <location>
        <begin position="6"/>
        <end position="123"/>
    </location>
</feature>
<dbReference type="SMART" id="SM00226">
    <property type="entry name" value="LMWPc"/>
    <property type="match status" value="1"/>
</dbReference>
<dbReference type="InterPro" id="IPR023485">
    <property type="entry name" value="Ptyr_pPase"/>
</dbReference>
<evidence type="ECO:0000256" key="3">
    <source>
        <dbReference type="ARBA" id="ARBA00013064"/>
    </source>
</evidence>
<dbReference type="GO" id="GO:0004725">
    <property type="term" value="F:protein tyrosine phosphatase activity"/>
    <property type="evidence" value="ECO:0007669"/>
    <property type="project" value="UniProtKB-EC"/>
</dbReference>
<gene>
    <name evidence="14" type="primary">wzb_2</name>
    <name evidence="14" type="ORF">NCTC10005_06846</name>
</gene>
<comment type="catalytic activity">
    <reaction evidence="10">
        <text>O-phospho-L-tyrosyl-[protein] + H2O = L-tyrosyl-[protein] + phosphate</text>
        <dbReference type="Rhea" id="RHEA:10684"/>
        <dbReference type="Rhea" id="RHEA-COMP:10136"/>
        <dbReference type="Rhea" id="RHEA-COMP:20101"/>
        <dbReference type="ChEBI" id="CHEBI:15377"/>
        <dbReference type="ChEBI" id="CHEBI:43474"/>
        <dbReference type="ChEBI" id="CHEBI:46858"/>
        <dbReference type="ChEBI" id="CHEBI:61978"/>
        <dbReference type="EC" id="3.1.3.48"/>
    </reaction>
</comment>
<feature type="active site" description="Nucleophile" evidence="11">
    <location>
        <position position="12"/>
    </location>
</feature>
<dbReference type="InterPro" id="IPR050438">
    <property type="entry name" value="LMW_PTPase"/>
</dbReference>
<dbReference type="Gene3D" id="3.40.50.2300">
    <property type="match status" value="1"/>
</dbReference>
<keyword evidence="6 14" id="KW-0378">Hydrolase</keyword>
<comment type="similarity">
    <text evidence="2">Belongs to the low molecular weight phosphotyrosine protein phosphatase family.</text>
</comment>
<keyword evidence="4" id="KW-1003">Cell membrane</keyword>
<dbReference type="PRINTS" id="PR00719">
    <property type="entry name" value="LMWPTPASE"/>
</dbReference>
<feature type="active site" evidence="11">
    <location>
        <position position="18"/>
    </location>
</feature>
<name>A0A377M6I7_ENTCL</name>
<keyword evidence="7" id="KW-0904">Protein phosphatase</keyword>
<evidence type="ECO:0000313" key="15">
    <source>
        <dbReference type="Proteomes" id="UP000255106"/>
    </source>
</evidence>
<dbReference type="CDD" id="cd16343">
    <property type="entry name" value="LMWPTP"/>
    <property type="match status" value="1"/>
</dbReference>
<evidence type="ECO:0000256" key="11">
    <source>
        <dbReference type="PIRSR" id="PIRSR617867-1"/>
    </source>
</evidence>
<dbReference type="PANTHER" id="PTHR11717:SF31">
    <property type="entry name" value="LOW MOLECULAR WEIGHT PROTEIN-TYROSINE-PHOSPHATASE ETP-RELATED"/>
    <property type="match status" value="1"/>
</dbReference>
<evidence type="ECO:0000256" key="7">
    <source>
        <dbReference type="ARBA" id="ARBA00022912"/>
    </source>
</evidence>
<dbReference type="EMBL" id="UGJB01000004">
    <property type="protein sequence ID" value="STQ14009.1"/>
    <property type="molecule type" value="Genomic_DNA"/>
</dbReference>
<dbReference type="Pfam" id="PF01451">
    <property type="entry name" value="LMWPc"/>
    <property type="match status" value="1"/>
</dbReference>
<feature type="transmembrane region" description="Helical" evidence="12">
    <location>
        <begin position="189"/>
        <end position="210"/>
    </location>
</feature>
<evidence type="ECO:0000256" key="6">
    <source>
        <dbReference type="ARBA" id="ARBA00022801"/>
    </source>
</evidence>
<dbReference type="Pfam" id="PF02706">
    <property type="entry name" value="Wzz"/>
    <property type="match status" value="1"/>
</dbReference>
<dbReference type="InterPro" id="IPR003856">
    <property type="entry name" value="LPS_length_determ_N"/>
</dbReference>
<accession>A0A377M6I7</accession>
<evidence type="ECO:0000256" key="2">
    <source>
        <dbReference type="ARBA" id="ARBA00011063"/>
    </source>
</evidence>
<comment type="subcellular location">
    <subcellularLocation>
        <location evidence="1">Cell membrane</location>
        <topology evidence="1">Multi-pass membrane protein</topology>
    </subcellularLocation>
</comment>
<sequence length="250" mass="28043">MNGRYQSILVVCTGNICRSPVGERILRSRLPNMIVDSAGIAALTGEAADPVMVNTARENGLSLEGHCAKQLTPLMCREYDLILAMEQNHIEAVTRLAMEARERHFYSDIGSSKWKFLILIVGVEISQCYFSTTFSAAEEWSRFSSRLNNQGLIRACLTNRLAIRKPIMFRGRRILTSFQLLKVLYYSKVWIAATTLLFIAFGIVIAYTLAPVYKSDALIQVERNASTGLLNKLSTMLPEVPGSLQNLKFR</sequence>
<keyword evidence="8 12" id="KW-1133">Transmembrane helix</keyword>
<dbReference type="SUPFAM" id="SSF52788">
    <property type="entry name" value="Phosphotyrosine protein phosphatases I"/>
    <property type="match status" value="1"/>
</dbReference>
<dbReference type="Proteomes" id="UP000255106">
    <property type="component" value="Unassembled WGS sequence"/>
</dbReference>
<keyword evidence="9 12" id="KW-0472">Membrane</keyword>
<dbReference type="InterPro" id="IPR036196">
    <property type="entry name" value="Ptyr_pPase_sf"/>
</dbReference>
<reference evidence="14 15" key="1">
    <citation type="submission" date="2018-06" db="EMBL/GenBank/DDBJ databases">
        <authorList>
            <consortium name="Pathogen Informatics"/>
            <person name="Doyle S."/>
        </authorList>
    </citation>
    <scope>NUCLEOTIDE SEQUENCE [LARGE SCALE GENOMIC DNA]</scope>
    <source>
        <strain evidence="14 15">NCTC10005</strain>
    </source>
</reference>
<evidence type="ECO:0000256" key="9">
    <source>
        <dbReference type="ARBA" id="ARBA00023136"/>
    </source>
</evidence>
<organism evidence="14 15">
    <name type="scientific">Enterobacter cloacae</name>
    <dbReference type="NCBI Taxonomy" id="550"/>
    <lineage>
        <taxon>Bacteria</taxon>
        <taxon>Pseudomonadati</taxon>
        <taxon>Pseudomonadota</taxon>
        <taxon>Gammaproteobacteria</taxon>
        <taxon>Enterobacterales</taxon>
        <taxon>Enterobacteriaceae</taxon>
        <taxon>Enterobacter</taxon>
        <taxon>Enterobacter cloacae complex</taxon>
    </lineage>
</organism>
<protein>
    <recommendedName>
        <fullName evidence="3">protein-tyrosine-phosphatase</fullName>
        <ecNumber evidence="3">3.1.3.48</ecNumber>
    </recommendedName>
</protein>
<evidence type="ECO:0000256" key="1">
    <source>
        <dbReference type="ARBA" id="ARBA00004651"/>
    </source>
</evidence>
<dbReference type="InterPro" id="IPR017867">
    <property type="entry name" value="Tyr_phospatase_low_mol_wt"/>
</dbReference>
<evidence type="ECO:0000256" key="12">
    <source>
        <dbReference type="SAM" id="Phobius"/>
    </source>
</evidence>
<proteinExistence type="inferred from homology"/>
<evidence type="ECO:0000256" key="8">
    <source>
        <dbReference type="ARBA" id="ARBA00022989"/>
    </source>
</evidence>
<dbReference type="GO" id="GO:0005886">
    <property type="term" value="C:plasma membrane"/>
    <property type="evidence" value="ECO:0007669"/>
    <property type="project" value="UniProtKB-SubCell"/>
</dbReference>
<evidence type="ECO:0000256" key="5">
    <source>
        <dbReference type="ARBA" id="ARBA00022692"/>
    </source>
</evidence>
<keyword evidence="5 12" id="KW-0812">Transmembrane</keyword>
<evidence type="ECO:0000256" key="4">
    <source>
        <dbReference type="ARBA" id="ARBA00022475"/>
    </source>
</evidence>
<dbReference type="PANTHER" id="PTHR11717">
    <property type="entry name" value="LOW MOLECULAR WEIGHT PROTEIN TYROSINE PHOSPHATASE"/>
    <property type="match status" value="1"/>
</dbReference>
<evidence type="ECO:0000313" key="14">
    <source>
        <dbReference type="EMBL" id="STQ14009.1"/>
    </source>
</evidence>
<dbReference type="AlphaFoldDB" id="A0A377M6I7"/>